<dbReference type="GO" id="GO:0005886">
    <property type="term" value="C:plasma membrane"/>
    <property type="evidence" value="ECO:0007669"/>
    <property type="project" value="UniProtKB-SubCell"/>
</dbReference>
<evidence type="ECO:0000259" key="8">
    <source>
        <dbReference type="PROSITE" id="PS50893"/>
    </source>
</evidence>
<dbReference type="OrthoDB" id="8112203at2"/>
<dbReference type="PANTHER" id="PTHR43297">
    <property type="entry name" value="OLIGOPEPTIDE TRANSPORT ATP-BINDING PROTEIN APPD"/>
    <property type="match status" value="1"/>
</dbReference>
<dbReference type="InterPro" id="IPR003439">
    <property type="entry name" value="ABC_transporter-like_ATP-bd"/>
</dbReference>
<dbReference type="InterPro" id="IPR003593">
    <property type="entry name" value="AAA+_ATPase"/>
</dbReference>
<keyword evidence="9" id="KW-0378">Hydrolase</keyword>
<keyword evidence="4" id="KW-1003">Cell membrane</keyword>
<dbReference type="FunFam" id="3.40.50.300:FF:000016">
    <property type="entry name" value="Oligopeptide ABC transporter ATP-binding component"/>
    <property type="match status" value="1"/>
</dbReference>
<accession>A0A380WQP3</accession>
<reference evidence="9 10" key="1">
    <citation type="submission" date="2018-06" db="EMBL/GenBank/DDBJ databases">
        <authorList>
            <consortium name="Pathogen Informatics"/>
            <person name="Doyle S."/>
        </authorList>
    </citation>
    <scope>NUCLEOTIDE SEQUENCE [LARGE SCALE GENOMIC DNA]</scope>
    <source>
        <strain evidence="9 10">NCTC10684</strain>
    </source>
</reference>
<keyword evidence="6 9" id="KW-0067">ATP-binding</keyword>
<evidence type="ECO:0000256" key="6">
    <source>
        <dbReference type="ARBA" id="ARBA00022840"/>
    </source>
</evidence>
<dbReference type="RefSeq" id="WP_115733177.1">
    <property type="nucleotide sequence ID" value="NZ_BAAAVY010000037.1"/>
</dbReference>
<dbReference type="SMART" id="SM00382">
    <property type="entry name" value="AAA"/>
    <property type="match status" value="1"/>
</dbReference>
<dbReference type="InterPro" id="IPR017871">
    <property type="entry name" value="ABC_transporter-like_CS"/>
</dbReference>
<dbReference type="CDD" id="cd03257">
    <property type="entry name" value="ABC_NikE_OppD_transporters"/>
    <property type="match status" value="1"/>
</dbReference>
<protein>
    <submittedName>
        <fullName evidence="9">Glutathione import ATP-binding protein GsiA</fullName>
        <ecNumber evidence="9">3.6.3.-</ecNumber>
    </submittedName>
</protein>
<dbReference type="GO" id="GO:0016887">
    <property type="term" value="F:ATP hydrolysis activity"/>
    <property type="evidence" value="ECO:0007669"/>
    <property type="project" value="InterPro"/>
</dbReference>
<dbReference type="InterPro" id="IPR027417">
    <property type="entry name" value="P-loop_NTPase"/>
</dbReference>
<dbReference type="EMBL" id="UFSM01000001">
    <property type="protein sequence ID" value="SUU91279.1"/>
    <property type="molecule type" value="Genomic_DNA"/>
</dbReference>
<dbReference type="PANTHER" id="PTHR43297:SF2">
    <property type="entry name" value="DIPEPTIDE TRANSPORT ATP-BINDING PROTEIN DPPD"/>
    <property type="match status" value="1"/>
</dbReference>
<dbReference type="AlphaFoldDB" id="A0A380WQP3"/>
<keyword evidence="3" id="KW-0813">Transport</keyword>
<name>A0A380WQP3_AMIAI</name>
<dbReference type="Gene3D" id="3.40.50.300">
    <property type="entry name" value="P-loop containing nucleotide triphosphate hydrolases"/>
    <property type="match status" value="1"/>
</dbReference>
<evidence type="ECO:0000313" key="9">
    <source>
        <dbReference type="EMBL" id="SUU91279.1"/>
    </source>
</evidence>
<evidence type="ECO:0000256" key="1">
    <source>
        <dbReference type="ARBA" id="ARBA00004417"/>
    </source>
</evidence>
<dbReference type="GO" id="GO:0005524">
    <property type="term" value="F:ATP binding"/>
    <property type="evidence" value="ECO:0007669"/>
    <property type="project" value="UniProtKB-KW"/>
</dbReference>
<dbReference type="Proteomes" id="UP000254701">
    <property type="component" value="Unassembled WGS sequence"/>
</dbReference>
<comment type="similarity">
    <text evidence="2">Belongs to the ABC transporter superfamily.</text>
</comment>
<proteinExistence type="inferred from homology"/>
<gene>
    <name evidence="9" type="primary">gsiA_33</name>
    <name evidence="9" type="ORF">NCTC10684_04542</name>
</gene>
<comment type="subcellular location">
    <subcellularLocation>
        <location evidence="1">Cell inner membrane</location>
        <topology evidence="1">Peripheral membrane protein</topology>
    </subcellularLocation>
</comment>
<dbReference type="PROSITE" id="PS00211">
    <property type="entry name" value="ABC_TRANSPORTER_1"/>
    <property type="match status" value="1"/>
</dbReference>
<evidence type="ECO:0000256" key="5">
    <source>
        <dbReference type="ARBA" id="ARBA00022741"/>
    </source>
</evidence>
<feature type="domain" description="ABC transporter" evidence="8">
    <location>
        <begin position="9"/>
        <end position="258"/>
    </location>
</feature>
<evidence type="ECO:0000256" key="4">
    <source>
        <dbReference type="ARBA" id="ARBA00022475"/>
    </source>
</evidence>
<evidence type="ECO:0000256" key="2">
    <source>
        <dbReference type="ARBA" id="ARBA00005417"/>
    </source>
</evidence>
<evidence type="ECO:0000313" key="10">
    <source>
        <dbReference type="Proteomes" id="UP000254701"/>
    </source>
</evidence>
<dbReference type="Pfam" id="PF00005">
    <property type="entry name" value="ABC_tran"/>
    <property type="match status" value="1"/>
</dbReference>
<dbReference type="PROSITE" id="PS50893">
    <property type="entry name" value="ABC_TRANSPORTER_2"/>
    <property type="match status" value="1"/>
</dbReference>
<dbReference type="InterPro" id="IPR050388">
    <property type="entry name" value="ABC_Ni/Peptide_Import"/>
</dbReference>
<keyword evidence="5" id="KW-0547">Nucleotide-binding</keyword>
<dbReference type="SUPFAM" id="SSF52540">
    <property type="entry name" value="P-loop containing nucleoside triphosphate hydrolases"/>
    <property type="match status" value="1"/>
</dbReference>
<dbReference type="GO" id="GO:0055085">
    <property type="term" value="P:transmembrane transport"/>
    <property type="evidence" value="ECO:0007669"/>
    <property type="project" value="UniProtKB-ARBA"/>
</dbReference>
<keyword evidence="7" id="KW-0472">Membrane</keyword>
<sequence length="276" mass="29525">MTASPLLSVHELTVDYPSRRGPVRAVGGVSFEVAPGSVLGVVGESGSGKSSIGYALMGLTDASHAILGGAVTFEGRDLFALCRRDWRRLRGNRIAMVFQDAMATLNPVMPVGDQIGEVFRFHRPDMSRKAIRAASLELLERVGIQDAARRIDAYPHQLSGGMRQRVVIAAAIALKPALLIADEPTTALDVTVQAQILGLMQELSREQGMAMILVSHDLDVVGDVCEDVVVMKDGVVVEAGHVDDVLSRPKHAYTMQLLNARPSFGAGHMLAEAAHG</sequence>
<organism evidence="9 10">
    <name type="scientific">Aminobacter aminovorans</name>
    <name type="common">Chelatobacter heintzii</name>
    <dbReference type="NCBI Taxonomy" id="83263"/>
    <lineage>
        <taxon>Bacteria</taxon>
        <taxon>Pseudomonadati</taxon>
        <taxon>Pseudomonadota</taxon>
        <taxon>Alphaproteobacteria</taxon>
        <taxon>Hyphomicrobiales</taxon>
        <taxon>Phyllobacteriaceae</taxon>
        <taxon>Aminobacter</taxon>
    </lineage>
</organism>
<dbReference type="EC" id="3.6.3.-" evidence="9"/>
<evidence type="ECO:0000256" key="3">
    <source>
        <dbReference type="ARBA" id="ARBA00022448"/>
    </source>
</evidence>
<evidence type="ECO:0000256" key="7">
    <source>
        <dbReference type="ARBA" id="ARBA00023136"/>
    </source>
</evidence>